<protein>
    <submittedName>
        <fullName evidence="1">Tetratricopeptide repeat protein</fullName>
    </submittedName>
</protein>
<comment type="caution">
    <text evidence="1">The sequence shown here is derived from an EMBL/GenBank/DDBJ whole genome shotgun (WGS) entry which is preliminary data.</text>
</comment>
<name>A0ACD3SMS8_9BURK</name>
<proteinExistence type="predicted"/>
<keyword evidence="2" id="KW-1185">Reference proteome</keyword>
<organism evidence="1 2">
    <name type="scientific">Imbroritus primus</name>
    <dbReference type="NCBI Taxonomy" id="3058603"/>
    <lineage>
        <taxon>Bacteria</taxon>
        <taxon>Pseudomonadati</taxon>
        <taxon>Pseudomonadota</taxon>
        <taxon>Betaproteobacteria</taxon>
        <taxon>Burkholderiales</taxon>
        <taxon>Burkholderiaceae</taxon>
        <taxon>Imbroritus</taxon>
    </lineage>
</organism>
<reference evidence="1" key="1">
    <citation type="submission" date="2019-05" db="EMBL/GenBank/DDBJ databases">
        <title>Revised genome assembly of Burkholderiaceae (previously Ralstonia) sp. PBA.</title>
        <authorList>
            <person name="Gan H.M."/>
        </authorList>
    </citation>
    <scope>NUCLEOTIDE SEQUENCE</scope>
    <source>
        <strain evidence="1">PBA</strain>
    </source>
</reference>
<evidence type="ECO:0000313" key="1">
    <source>
        <dbReference type="EMBL" id="TMS57458.1"/>
    </source>
</evidence>
<accession>A0ACD3SMS8</accession>
<evidence type="ECO:0000313" key="2">
    <source>
        <dbReference type="Proteomes" id="UP000004277"/>
    </source>
</evidence>
<gene>
    <name evidence="1" type="ORF">MW7_012710</name>
</gene>
<sequence>MAYDLEEQEKLDSVKAWWQKNGGWITSVLLVVMLALAGWNGWNWWQRKQATDAALLYEQVQKAVEARDAERIRRSAADMQEKYGKTAYGEMTALLAARALYDAGDLATAKSHLKWAAEHAKREEYRVLARVRLAGVLLDEKAYDEGLALLQDKPPAAFAGVVADRRGDLYAAQGKAAEARTAYREALEAAGKDQGTARQLIQFKLDALGDA</sequence>
<dbReference type="EMBL" id="AKCV02000023">
    <property type="protein sequence ID" value="TMS57458.1"/>
    <property type="molecule type" value="Genomic_DNA"/>
</dbReference>
<dbReference type="Proteomes" id="UP000004277">
    <property type="component" value="Unassembled WGS sequence"/>
</dbReference>